<proteinExistence type="predicted"/>
<name>A0A843XER5_COLES</name>
<dbReference type="GO" id="GO:0016020">
    <property type="term" value="C:membrane"/>
    <property type="evidence" value="ECO:0007669"/>
    <property type="project" value="UniProtKB-SubCell"/>
</dbReference>
<evidence type="ECO:0000256" key="1">
    <source>
        <dbReference type="ARBA" id="ARBA00004141"/>
    </source>
</evidence>
<dbReference type="Proteomes" id="UP000652761">
    <property type="component" value="Unassembled WGS sequence"/>
</dbReference>
<dbReference type="SUPFAM" id="SSF103473">
    <property type="entry name" value="MFS general substrate transporter"/>
    <property type="match status" value="1"/>
</dbReference>
<dbReference type="InterPro" id="IPR056555">
    <property type="entry name" value="NFD4_C"/>
</dbReference>
<evidence type="ECO:0000313" key="8">
    <source>
        <dbReference type="Proteomes" id="UP000652761"/>
    </source>
</evidence>
<feature type="transmembrane region" description="Helical" evidence="5">
    <location>
        <begin position="205"/>
        <end position="226"/>
    </location>
</feature>
<organism evidence="7 8">
    <name type="scientific">Colocasia esculenta</name>
    <name type="common">Wild taro</name>
    <name type="synonym">Arum esculentum</name>
    <dbReference type="NCBI Taxonomy" id="4460"/>
    <lineage>
        <taxon>Eukaryota</taxon>
        <taxon>Viridiplantae</taxon>
        <taxon>Streptophyta</taxon>
        <taxon>Embryophyta</taxon>
        <taxon>Tracheophyta</taxon>
        <taxon>Spermatophyta</taxon>
        <taxon>Magnoliopsida</taxon>
        <taxon>Liliopsida</taxon>
        <taxon>Araceae</taxon>
        <taxon>Aroideae</taxon>
        <taxon>Colocasieae</taxon>
        <taxon>Colocasia</taxon>
    </lineage>
</organism>
<evidence type="ECO:0000256" key="5">
    <source>
        <dbReference type="SAM" id="Phobius"/>
    </source>
</evidence>
<accession>A0A843XER5</accession>
<keyword evidence="8" id="KW-1185">Reference proteome</keyword>
<comment type="subcellular location">
    <subcellularLocation>
        <location evidence="1">Membrane</location>
        <topology evidence="1">Multi-pass membrane protein</topology>
    </subcellularLocation>
</comment>
<comment type="caution">
    <text evidence="7">The sequence shown here is derived from an EMBL/GenBank/DDBJ whole genome shotgun (WGS) entry which is preliminary data.</text>
</comment>
<evidence type="ECO:0000256" key="3">
    <source>
        <dbReference type="ARBA" id="ARBA00022989"/>
    </source>
</evidence>
<reference evidence="7" key="1">
    <citation type="submission" date="2017-07" db="EMBL/GenBank/DDBJ databases">
        <title>Taro Niue Genome Assembly and Annotation.</title>
        <authorList>
            <person name="Atibalentja N."/>
            <person name="Keating K."/>
            <person name="Fields C.J."/>
        </authorList>
    </citation>
    <scope>NUCLEOTIDE SEQUENCE</scope>
    <source>
        <strain evidence="7">Niue_2</strain>
        <tissue evidence="7">Leaf</tissue>
    </source>
</reference>
<dbReference type="EMBL" id="NMUH01007885">
    <property type="protein sequence ID" value="MQM17984.1"/>
    <property type="molecule type" value="Genomic_DNA"/>
</dbReference>
<dbReference type="AlphaFoldDB" id="A0A843XER5"/>
<dbReference type="Gene3D" id="1.20.1250.20">
    <property type="entry name" value="MFS general substrate transporter like domains"/>
    <property type="match status" value="1"/>
</dbReference>
<keyword evidence="4 5" id="KW-0472">Membrane</keyword>
<evidence type="ECO:0000256" key="4">
    <source>
        <dbReference type="ARBA" id="ARBA00023136"/>
    </source>
</evidence>
<dbReference type="InterPro" id="IPR036259">
    <property type="entry name" value="MFS_trans_sf"/>
</dbReference>
<feature type="domain" description="NFD4 C-terminal" evidence="6">
    <location>
        <begin position="106"/>
        <end position="308"/>
    </location>
</feature>
<protein>
    <recommendedName>
        <fullName evidence="6">NFD4 C-terminal domain-containing protein</fullName>
    </recommendedName>
</protein>
<keyword evidence="2 5" id="KW-0812">Transmembrane</keyword>
<dbReference type="Pfam" id="PF23262">
    <property type="entry name" value="NFD4_C"/>
    <property type="match status" value="1"/>
</dbReference>
<feature type="transmembrane region" description="Helical" evidence="5">
    <location>
        <begin position="12"/>
        <end position="30"/>
    </location>
</feature>
<keyword evidence="3 5" id="KW-1133">Transmembrane helix</keyword>
<feature type="transmembrane region" description="Helical" evidence="5">
    <location>
        <begin position="279"/>
        <end position="302"/>
    </location>
</feature>
<feature type="transmembrane region" description="Helical" evidence="5">
    <location>
        <begin position="238"/>
        <end position="259"/>
    </location>
</feature>
<evidence type="ECO:0000313" key="7">
    <source>
        <dbReference type="EMBL" id="MQM17984.1"/>
    </source>
</evidence>
<feature type="transmembrane region" description="Helical" evidence="5">
    <location>
        <begin position="111"/>
        <end position="133"/>
    </location>
</feature>
<sequence>MVTSDDVTIAQIPTFVILLLLLVSPLVVVIERQSRDSMSLEASSYERIHLTDDTEALDKTYTGAEAEKVYLKYDHVVPSEGDPGPSNHNRESWLPGAENLNLLQAMGTIDFWLLFLAMACGMGSGLATVNNISQVGGSLGYTSVQTSTLVSLWSIWNFLGRFGAGYVSDFFLRLRGYPRPLFIAITLGTMSVGHAVIASGLPGSLYAGSVVVGVCYGSQWSLMPTITSEIFGITHMGTIFNTVAVASPIGSYILSVRVVGYIYDLEASGESTCTGTHCFMLSFLIMMCVTIFGSASSLALYYRTRRFYRQVVFETLRSVTAP</sequence>
<dbReference type="PANTHER" id="PTHR21576:SF22">
    <property type="entry name" value="F25A4.25 PROTEIN"/>
    <property type="match status" value="1"/>
</dbReference>
<dbReference type="PANTHER" id="PTHR21576">
    <property type="entry name" value="UNCHARACTERIZED NODULIN-LIKE PROTEIN"/>
    <property type="match status" value="1"/>
</dbReference>
<gene>
    <name evidence="7" type="ORF">Taro_050967</name>
</gene>
<evidence type="ECO:0000259" key="6">
    <source>
        <dbReference type="Pfam" id="PF23262"/>
    </source>
</evidence>
<evidence type="ECO:0000256" key="2">
    <source>
        <dbReference type="ARBA" id="ARBA00022692"/>
    </source>
</evidence>
<dbReference type="OrthoDB" id="410267at2759"/>